<keyword evidence="1 6" id="KW-0812">Transmembrane</keyword>
<dbReference type="GO" id="GO:0005789">
    <property type="term" value="C:endoplasmic reticulum membrane"/>
    <property type="evidence" value="ECO:0007669"/>
    <property type="project" value="UniProtKB-SubCell"/>
</dbReference>
<comment type="subcellular location">
    <subcellularLocation>
        <location evidence="6">Endoplasmic reticulum membrane</location>
        <topology evidence="6">Multi-pass membrane protein</topology>
    </subcellularLocation>
    <subcellularLocation>
        <location evidence="6">Endoplasmic reticulum-Golgi intermediate compartment membrane</location>
        <topology evidence="6">Multi-pass membrane protein</topology>
    </subcellularLocation>
    <subcellularLocation>
        <location evidence="6">Cytoplasmic vesicle</location>
        <location evidence="6">COPII-coated vesicle membrane</location>
        <topology evidence="6">Multi-pass membrane protein</topology>
    </subcellularLocation>
</comment>
<feature type="transmembrane region" description="Helical" evidence="6">
    <location>
        <begin position="60"/>
        <end position="80"/>
    </location>
</feature>
<evidence type="ECO:0000313" key="9">
    <source>
        <dbReference type="Proteomes" id="UP000053095"/>
    </source>
</evidence>
<feature type="region of interest" description="Disordered" evidence="7">
    <location>
        <begin position="1"/>
        <end position="48"/>
    </location>
</feature>
<comment type="function">
    <text evidence="6">Required for the assembly of the V0 complex of the vacuolar ATPase (V-ATPase) in the endoplasmic reticulum.</text>
</comment>
<evidence type="ECO:0000256" key="6">
    <source>
        <dbReference type="HAMAP-Rule" id="MF_03058"/>
    </source>
</evidence>
<evidence type="ECO:0000256" key="5">
    <source>
        <dbReference type="ARBA" id="ARBA00023329"/>
    </source>
</evidence>
<gene>
    <name evidence="8" type="ORF">TCE0_041f13719</name>
</gene>
<accession>A0A6V8HJQ2</accession>
<dbReference type="GO" id="GO:0012507">
    <property type="term" value="C:ER to Golgi transport vesicle membrane"/>
    <property type="evidence" value="ECO:0007669"/>
    <property type="project" value="UniProtKB-SubCell"/>
</dbReference>
<keyword evidence="2 6" id="KW-0256">Endoplasmic reticulum</keyword>
<comment type="similarity">
    <text evidence="6">Belongs to the VMA21 family.</text>
</comment>
<evidence type="ECO:0000256" key="4">
    <source>
        <dbReference type="ARBA" id="ARBA00023136"/>
    </source>
</evidence>
<organism evidence="8 9">
    <name type="scientific">Talaromyces pinophilus</name>
    <name type="common">Penicillium pinophilum</name>
    <dbReference type="NCBI Taxonomy" id="128442"/>
    <lineage>
        <taxon>Eukaryota</taxon>
        <taxon>Fungi</taxon>
        <taxon>Dikarya</taxon>
        <taxon>Ascomycota</taxon>
        <taxon>Pezizomycotina</taxon>
        <taxon>Eurotiomycetes</taxon>
        <taxon>Eurotiomycetidae</taxon>
        <taxon>Eurotiales</taxon>
        <taxon>Trichocomaceae</taxon>
        <taxon>Talaromyces</taxon>
        <taxon>Talaromyces sect. Talaromyces</taxon>
    </lineage>
</organism>
<dbReference type="PANTHER" id="PTHR31792:SF3">
    <property type="entry name" value="VACUOLAR ATPASE ASSEMBLY INTEGRAL MEMBRANE PROTEIN VMA21"/>
    <property type="match status" value="1"/>
</dbReference>
<feature type="compositionally biased region" description="Polar residues" evidence="7">
    <location>
        <begin position="29"/>
        <end position="41"/>
    </location>
</feature>
<evidence type="ECO:0000256" key="3">
    <source>
        <dbReference type="ARBA" id="ARBA00022989"/>
    </source>
</evidence>
<proteinExistence type="inferred from homology"/>
<evidence type="ECO:0000256" key="1">
    <source>
        <dbReference type="ARBA" id="ARBA00022692"/>
    </source>
</evidence>
<keyword evidence="5 6" id="KW-0968">Cytoplasmic vesicle</keyword>
<dbReference type="Proteomes" id="UP000053095">
    <property type="component" value="Unassembled WGS sequence"/>
</dbReference>
<feature type="short sequence motif" description="Prevents secretion from ER" evidence="6">
    <location>
        <begin position="126"/>
        <end position="129"/>
    </location>
</feature>
<evidence type="ECO:0000313" key="8">
    <source>
        <dbReference type="EMBL" id="GAM40964.1"/>
    </source>
</evidence>
<dbReference type="AlphaFoldDB" id="A0A6V8HJQ2"/>
<dbReference type="PANTHER" id="PTHR31792">
    <property type="entry name" value="VACUOLAR ATPASE ASSEMBLY INTEGRAL MEMBRANE PROTEIN VMA21"/>
    <property type="match status" value="1"/>
</dbReference>
<feature type="transmembrane region" description="Helical" evidence="6">
    <location>
        <begin position="92"/>
        <end position="113"/>
    </location>
</feature>
<reference evidence="9" key="1">
    <citation type="journal article" date="2015" name="Genome Announc.">
        <title>Draft genome sequence of Talaromyces cellulolyticus strain Y-94, a source of lignocellulosic biomass-degrading enzymes.</title>
        <authorList>
            <person name="Fujii T."/>
            <person name="Koike H."/>
            <person name="Sawayama S."/>
            <person name="Yano S."/>
            <person name="Inoue H."/>
        </authorList>
    </citation>
    <scope>NUCLEOTIDE SEQUENCE [LARGE SCALE GENOMIC DNA]</scope>
    <source>
        <strain evidence="9">Y-94</strain>
    </source>
</reference>
<dbReference type="HAMAP" id="MF_03058">
    <property type="entry name" value="VMA21"/>
    <property type="match status" value="1"/>
</dbReference>
<feature type="compositionally biased region" description="Basic residues" evidence="7">
    <location>
        <begin position="1"/>
        <end position="10"/>
    </location>
</feature>
<dbReference type="GO" id="GO:0070072">
    <property type="term" value="P:vacuolar proton-transporting V-type ATPase complex assembly"/>
    <property type="evidence" value="ECO:0007669"/>
    <property type="project" value="UniProtKB-UniRule"/>
</dbReference>
<protein>
    <submittedName>
        <fullName evidence="8">Uncharacterized protein</fullName>
    </submittedName>
</protein>
<keyword evidence="4 6" id="KW-0472">Membrane</keyword>
<evidence type="ECO:0000256" key="2">
    <source>
        <dbReference type="ARBA" id="ARBA00022824"/>
    </source>
</evidence>
<dbReference type="GO" id="GO:0033116">
    <property type="term" value="C:endoplasmic reticulum-Golgi intermediate compartment membrane"/>
    <property type="evidence" value="ECO:0007669"/>
    <property type="project" value="UniProtKB-SubCell"/>
</dbReference>
<dbReference type="EMBL" id="DF933837">
    <property type="protein sequence ID" value="GAM40964.1"/>
    <property type="molecule type" value="Genomic_DNA"/>
</dbReference>
<evidence type="ECO:0000256" key="7">
    <source>
        <dbReference type="SAM" id="MobiDB-lite"/>
    </source>
</evidence>
<name>A0A6V8HJQ2_TALPI</name>
<dbReference type="Pfam" id="PF09446">
    <property type="entry name" value="VMA21"/>
    <property type="match status" value="1"/>
</dbReference>
<keyword evidence="3 6" id="KW-1133">Transmembrane helix</keyword>
<dbReference type="InterPro" id="IPR019013">
    <property type="entry name" value="Vma21"/>
</dbReference>
<keyword evidence="9" id="KW-1185">Reference proteome</keyword>
<sequence>MVVPGRRSRPNQRVSPPPSTSEKTEDASVFSQARTTPSGPSDISPAVPVLAADNNNRETIYKLLAFTFAMICGPLAAYFLSVKTFFAGNSTLAGALAALTANVVLVAYVVVAWQEDKEDQAKKKEKKGQ</sequence>
<comment type="caution">
    <text evidence="8">The sequence shown here is derived from an EMBL/GenBank/DDBJ whole genome shotgun (WGS) entry which is preliminary data.</text>
</comment>